<keyword evidence="3" id="KW-1185">Reference proteome</keyword>
<name>A0A9W8TRM0_9PEZI</name>
<gene>
    <name evidence="2" type="ORF">NPX13_g1759</name>
</gene>
<accession>A0A9W8TRM0</accession>
<dbReference type="PANTHER" id="PTHR21166">
    <property type="entry name" value="CELL DIVISION CONTROL PROTEIN 24 OB DOMAIN-CONTAINING PROTEIN-RELATED"/>
    <property type="match status" value="1"/>
</dbReference>
<evidence type="ECO:0000313" key="3">
    <source>
        <dbReference type="Proteomes" id="UP001148614"/>
    </source>
</evidence>
<feature type="region of interest" description="Disordered" evidence="1">
    <location>
        <begin position="18"/>
        <end position="37"/>
    </location>
</feature>
<dbReference type="AlphaFoldDB" id="A0A9W8TRM0"/>
<dbReference type="VEuPathDB" id="FungiDB:F4678DRAFT_467493"/>
<dbReference type="GO" id="GO:0008310">
    <property type="term" value="F:single-stranded DNA 3'-5' DNA exonuclease activity"/>
    <property type="evidence" value="ECO:0007669"/>
    <property type="project" value="TreeGrafter"/>
</dbReference>
<protein>
    <submittedName>
        <fullName evidence="2">Uncharacterized protein</fullName>
    </submittedName>
</protein>
<dbReference type="PANTHER" id="PTHR21166:SF2">
    <property type="entry name" value="CELL DIVISION CONTROL PROTEIN 24 OB DOMAIN-CONTAINING PROTEIN-RELATED"/>
    <property type="match status" value="1"/>
</dbReference>
<sequence>MSSPFPSIQSFFSREVALEKADRSSSPPNPGDGFTASEIEAVVHPSSRPFRPSREYDACPIAELHTGMHNYLITARLVNFSSAAGHYFLVLSDGTAAMAVKMYYVGSSSEYQPLLGQRLTIWATAISAGNQAEIGHIPFCSVATTIYPGRNGATHIEFHLDEAGSEEDLSLRTPLDMDVRPDGHFPGLLTLKSYLSGGYEIGAAKVLVCVRSVGPRRTVASRKREAQYNLIEVGVYDDTASSVLKIWQEKIPSAKLWVPNQTVLLISQPTCSLADGTNCRAEIGLGYSSMVDVDPDYSEARWLRAKIRDMAKKGSIIISYPAATWDLQLAMHGPSTTLFSLAEVEEQVRNQDPSTFTGKLSVVVLEMNLMDNWRKTTIYCTECCGITLYANKTTAMCKNCDTQRDLSLNPRLLGALIDESGMIAGNKLIWNDDAWTEFLFGAATELVSEGSGQDDGTAPSWKDLAGLSTTLLRDLEAQLLYSRATLTFGWAPEPGRLCIIGVECSTFREDDKDDIDHVAAISEGT</sequence>
<comment type="caution">
    <text evidence="2">The sequence shown here is derived from an EMBL/GenBank/DDBJ whole genome shotgun (WGS) entry which is preliminary data.</text>
</comment>
<dbReference type="Proteomes" id="UP001148614">
    <property type="component" value="Unassembled WGS sequence"/>
</dbReference>
<evidence type="ECO:0000256" key="1">
    <source>
        <dbReference type="SAM" id="MobiDB-lite"/>
    </source>
</evidence>
<organism evidence="2 3">
    <name type="scientific">Xylaria arbuscula</name>
    <dbReference type="NCBI Taxonomy" id="114810"/>
    <lineage>
        <taxon>Eukaryota</taxon>
        <taxon>Fungi</taxon>
        <taxon>Dikarya</taxon>
        <taxon>Ascomycota</taxon>
        <taxon>Pezizomycotina</taxon>
        <taxon>Sordariomycetes</taxon>
        <taxon>Xylariomycetidae</taxon>
        <taxon>Xylariales</taxon>
        <taxon>Xylariaceae</taxon>
        <taxon>Xylaria</taxon>
    </lineage>
</organism>
<dbReference type="InterPro" id="IPR052469">
    <property type="entry name" value="MEIOB"/>
</dbReference>
<reference evidence="2" key="1">
    <citation type="submission" date="2022-07" db="EMBL/GenBank/DDBJ databases">
        <title>Genome Sequence of Xylaria arbuscula.</title>
        <authorList>
            <person name="Buettner E."/>
        </authorList>
    </citation>
    <scope>NUCLEOTIDE SEQUENCE</scope>
    <source>
        <strain evidence="2">VT107</strain>
    </source>
</reference>
<dbReference type="EMBL" id="JANPWZ010000168">
    <property type="protein sequence ID" value="KAJ3578801.1"/>
    <property type="molecule type" value="Genomic_DNA"/>
</dbReference>
<dbReference type="GO" id="GO:0000712">
    <property type="term" value="P:resolution of meiotic recombination intermediates"/>
    <property type="evidence" value="ECO:0007669"/>
    <property type="project" value="TreeGrafter"/>
</dbReference>
<dbReference type="Gene3D" id="2.40.50.140">
    <property type="entry name" value="Nucleic acid-binding proteins"/>
    <property type="match status" value="1"/>
</dbReference>
<dbReference type="SUPFAM" id="SSF50249">
    <property type="entry name" value="Nucleic acid-binding proteins"/>
    <property type="match status" value="1"/>
</dbReference>
<evidence type="ECO:0000313" key="2">
    <source>
        <dbReference type="EMBL" id="KAJ3578801.1"/>
    </source>
</evidence>
<dbReference type="GO" id="GO:0003697">
    <property type="term" value="F:single-stranded DNA binding"/>
    <property type="evidence" value="ECO:0007669"/>
    <property type="project" value="TreeGrafter"/>
</dbReference>
<dbReference type="InterPro" id="IPR012340">
    <property type="entry name" value="NA-bd_OB-fold"/>
</dbReference>
<proteinExistence type="predicted"/>